<comment type="catalytic activity">
    <reaction evidence="11">
        <text>L-seryl-[protein] + ATP = O-phospho-L-seryl-[protein] + ADP + H(+)</text>
        <dbReference type="Rhea" id="RHEA:17989"/>
        <dbReference type="Rhea" id="RHEA-COMP:9863"/>
        <dbReference type="Rhea" id="RHEA-COMP:11604"/>
        <dbReference type="ChEBI" id="CHEBI:15378"/>
        <dbReference type="ChEBI" id="CHEBI:29999"/>
        <dbReference type="ChEBI" id="CHEBI:30616"/>
        <dbReference type="ChEBI" id="CHEBI:83421"/>
        <dbReference type="ChEBI" id="CHEBI:456216"/>
        <dbReference type="EC" id="2.7.11.1"/>
    </reaction>
</comment>
<feature type="compositionally biased region" description="Polar residues" evidence="13">
    <location>
        <begin position="983"/>
        <end position="993"/>
    </location>
</feature>
<dbReference type="InterPro" id="IPR013809">
    <property type="entry name" value="ENTH"/>
</dbReference>
<feature type="compositionally biased region" description="Pro residues" evidence="13">
    <location>
        <begin position="855"/>
        <end position="879"/>
    </location>
</feature>
<dbReference type="InterPro" id="IPR051681">
    <property type="entry name" value="Ser/Thr_Kinases-Pseudokinases"/>
</dbReference>
<feature type="region of interest" description="Disordered" evidence="13">
    <location>
        <begin position="434"/>
        <end position="501"/>
    </location>
</feature>
<dbReference type="PROSITE" id="PS50011">
    <property type="entry name" value="PROTEIN_KINASE_DOM"/>
    <property type="match status" value="1"/>
</dbReference>
<sequence>MADAAGGGVYASESTADKPKRIARVSSSAHSQAHKRQGSSEKDGYAKLEPLPPQGLADIRTAEKGERVRRPGKYIARPHGTWGEPETPLSPGESDDGEGNSPGKGDSPVSDNESGKPLARLKSGVTSSSSAGGKPTGVLALKEWYSKRSALQKALSKSETPPKAKYIRRLVLSTWKHGGAGASAALSLIAKKTVSPSVVALKLLIVTHKLMQQGSPEVLTAAYSRLPFFQETASFWNRPVPETAVDPYRPLVAPYAAFVVEKAAFHHRFPAFESSYSVDLGGGGSLHGGVGASDPLNHEALACLQKMQDLLLKALEDGFAVLRAKVASSARAGGPPAAAANPPEGMSENAVGLVAAAIIPILREADLLYDVVWYLITSLLGLCGGAPEGPQGEALSAAIGKFGAQHRQLRSLFEQARGEPAIAQCVTPPALPADPPGFVLESPSAISASPSPSLRHSPHQASGAFASDDLSSKSASHSRNPSEELYAGPPHRRRSSEGAPPDVVEQLKASAHLAKLSFDSSDESGLSAVDETWLDEERSHHRSSGEGVPVGSPVVGGVGAAAAAALQRFQGQQAERARENQERSKKRASTGSVTRAESGRQGGGRADSGAVSREPVERSRPPREEVGRCVEPPGPGGCAAKDVGAPPERTSVVEHVAHASGGGGGEAPRWRHPSREEERVEQLRRRPLWWGFRDRVARHVQPRFPERSPEGAVRGGYRGQPSPPGSDGFTTAQPPLGVGGGRGSRFGVRCEWGQLSAAKVSGACAERPRTVPILVDEYPGERGGAAQACTANRGVPPGAAVLVPPAAVPAKSPVSAAIHTAAVSAANSAVSAVSTAPHRTQPPRAIPAASHDPPEPIPSPPTATVPTFPPCLPAAPGPPQQQYVAPVQYPPQFQQPFPQAGGQFPQAIQPPVQVAPAAGGQFQQAILPPAPGAPPQQQVVQLGQQLRVEKPPVVEPPWNQKPQMEAVASPLGGAETEPDSWTVPGSMSESSAWETFGENKQNKGDNLNGGAALQKPFQPQLPPPVQHRRSSSAENRLETVLPTDWEIPFAELTLGPKIGQGAFGDVLRATWQGTEVAIKRLQNISAATANSQAALDFIREVGLLLKLRHPNVILFMGACTAPPDLCIVMEFAANGSLYAVLRNPAVTIDMGTVLRWATETARGMNHLHTRTPAIVHRDLKSVNLLVDADWHIKVSDFGLARTKATSHAYTQVGTWGWMAPEVLDNAPYDEKADVYSYGVVLWELITREEPFKGMHPMQIMRAIDRGERPPMPENCPLAYRQLVTDCWQADPKGRPTFDVILQRLGAMARELQSQLQR</sequence>
<evidence type="ECO:0000256" key="3">
    <source>
        <dbReference type="ARBA" id="ARBA00012513"/>
    </source>
</evidence>
<dbReference type="InterPro" id="IPR008942">
    <property type="entry name" value="ENTH_VHS"/>
</dbReference>
<dbReference type="STRING" id="105231.A0A1Y1I0W8"/>
<keyword evidence="5" id="KW-0808">Transferase</keyword>
<dbReference type="InterPro" id="IPR011417">
    <property type="entry name" value="ANTH_dom"/>
</dbReference>
<feature type="region of interest" description="Disordered" evidence="13">
    <location>
        <begin position="1"/>
        <end position="134"/>
    </location>
</feature>
<dbReference type="InterPro" id="IPR011009">
    <property type="entry name" value="Kinase-like_dom_sf"/>
</dbReference>
<evidence type="ECO:0000259" key="14">
    <source>
        <dbReference type="PROSITE" id="PS50011"/>
    </source>
</evidence>
<evidence type="ECO:0000256" key="5">
    <source>
        <dbReference type="ARBA" id="ARBA00022679"/>
    </source>
</evidence>
<feature type="domain" description="Protein kinase" evidence="14">
    <location>
        <begin position="1052"/>
        <end position="1307"/>
    </location>
</feature>
<protein>
    <recommendedName>
        <fullName evidence="3">non-specific serine/threonine protein kinase</fullName>
        <ecNumber evidence="3">2.7.11.1</ecNumber>
    </recommendedName>
</protein>
<dbReference type="PANTHER" id="PTHR44329:SF255">
    <property type="entry name" value="OS02G0527600 PROTEIN"/>
    <property type="match status" value="1"/>
</dbReference>
<dbReference type="Gene3D" id="1.25.40.90">
    <property type="match status" value="1"/>
</dbReference>
<keyword evidence="6 12" id="KW-0547">Nucleotide-binding</keyword>
<dbReference type="Gene3D" id="1.10.510.10">
    <property type="entry name" value="Transferase(Phosphotransferase) domain 1"/>
    <property type="match status" value="1"/>
</dbReference>
<evidence type="ECO:0000259" key="15">
    <source>
        <dbReference type="PROSITE" id="PS50942"/>
    </source>
</evidence>
<dbReference type="GO" id="GO:0004674">
    <property type="term" value="F:protein serine/threonine kinase activity"/>
    <property type="evidence" value="ECO:0007669"/>
    <property type="project" value="UniProtKB-KW"/>
</dbReference>
<dbReference type="GO" id="GO:0005524">
    <property type="term" value="F:ATP binding"/>
    <property type="evidence" value="ECO:0007669"/>
    <property type="project" value="UniProtKB-UniRule"/>
</dbReference>
<dbReference type="SMART" id="SM00220">
    <property type="entry name" value="S_TKc"/>
    <property type="match status" value="1"/>
</dbReference>
<feature type="region of interest" description="Disordered" evidence="13">
    <location>
        <begin position="569"/>
        <end position="644"/>
    </location>
</feature>
<gene>
    <name evidence="16" type="ORF">KFL_000890170</name>
</gene>
<evidence type="ECO:0000256" key="10">
    <source>
        <dbReference type="ARBA" id="ARBA00047899"/>
    </source>
</evidence>
<feature type="compositionally biased region" description="Low complexity" evidence="13">
    <location>
        <begin position="466"/>
        <end position="478"/>
    </location>
</feature>
<evidence type="ECO:0000256" key="6">
    <source>
        <dbReference type="ARBA" id="ARBA00022741"/>
    </source>
</evidence>
<dbReference type="GO" id="GO:0005543">
    <property type="term" value="F:phospholipid binding"/>
    <property type="evidence" value="ECO:0007669"/>
    <property type="project" value="InterPro"/>
</dbReference>
<dbReference type="GO" id="GO:0007165">
    <property type="term" value="P:signal transduction"/>
    <property type="evidence" value="ECO:0000318"/>
    <property type="project" value="GO_Central"/>
</dbReference>
<feature type="region of interest" description="Disordered" evidence="13">
    <location>
        <begin position="705"/>
        <end position="739"/>
    </location>
</feature>
<feature type="region of interest" description="Disordered" evidence="13">
    <location>
        <begin position="833"/>
        <end position="884"/>
    </location>
</feature>
<dbReference type="PROSITE" id="PS00108">
    <property type="entry name" value="PROTEIN_KINASE_ST"/>
    <property type="match status" value="1"/>
</dbReference>
<dbReference type="InterPro" id="IPR000719">
    <property type="entry name" value="Prot_kinase_dom"/>
</dbReference>
<evidence type="ECO:0000256" key="4">
    <source>
        <dbReference type="ARBA" id="ARBA00022527"/>
    </source>
</evidence>
<evidence type="ECO:0000313" key="16">
    <source>
        <dbReference type="EMBL" id="GAQ81728.1"/>
    </source>
</evidence>
<evidence type="ECO:0000256" key="2">
    <source>
        <dbReference type="ARBA" id="ARBA00010507"/>
    </source>
</evidence>
<evidence type="ECO:0000256" key="1">
    <source>
        <dbReference type="ARBA" id="ARBA00004132"/>
    </source>
</evidence>
<dbReference type="OMA" id="ATICPAN"/>
<dbReference type="InterPro" id="IPR017441">
    <property type="entry name" value="Protein_kinase_ATP_BS"/>
</dbReference>
<dbReference type="EC" id="2.7.11.1" evidence="3"/>
<comment type="similarity">
    <text evidence="2">Belongs to the protein kinase superfamily. TKL Ser/Thr protein kinase family. RAF subfamily.</text>
</comment>
<feature type="region of interest" description="Disordered" evidence="13">
    <location>
        <begin position="970"/>
        <end position="1034"/>
    </location>
</feature>
<feature type="compositionally biased region" description="Basic and acidic residues" evidence="13">
    <location>
        <begin position="60"/>
        <end position="69"/>
    </location>
</feature>
<comment type="subcellular location">
    <subcellularLocation>
        <location evidence="1">Cytoplasmic vesicle</location>
        <location evidence="1">Clathrin-coated vesicle</location>
    </subcellularLocation>
</comment>
<keyword evidence="7 16" id="KW-0418">Kinase</keyword>
<dbReference type="InterPro" id="IPR008271">
    <property type="entry name" value="Ser/Thr_kinase_AS"/>
</dbReference>
<dbReference type="GO" id="GO:0004672">
    <property type="term" value="F:protein kinase activity"/>
    <property type="evidence" value="ECO:0000318"/>
    <property type="project" value="GO_Central"/>
</dbReference>
<name>A0A1Y1I0W8_KLENI</name>
<dbReference type="Pfam" id="PF07714">
    <property type="entry name" value="PK_Tyr_Ser-Thr"/>
    <property type="match status" value="1"/>
</dbReference>
<comment type="catalytic activity">
    <reaction evidence="10">
        <text>L-threonyl-[protein] + ATP = O-phospho-L-threonyl-[protein] + ADP + H(+)</text>
        <dbReference type="Rhea" id="RHEA:46608"/>
        <dbReference type="Rhea" id="RHEA-COMP:11060"/>
        <dbReference type="Rhea" id="RHEA-COMP:11605"/>
        <dbReference type="ChEBI" id="CHEBI:15378"/>
        <dbReference type="ChEBI" id="CHEBI:30013"/>
        <dbReference type="ChEBI" id="CHEBI:30616"/>
        <dbReference type="ChEBI" id="CHEBI:61977"/>
        <dbReference type="ChEBI" id="CHEBI:456216"/>
        <dbReference type="EC" id="2.7.11.1"/>
    </reaction>
</comment>
<dbReference type="Gene3D" id="3.30.200.20">
    <property type="entry name" value="Phosphorylase Kinase, domain 1"/>
    <property type="match status" value="1"/>
</dbReference>
<proteinExistence type="inferred from homology"/>
<dbReference type="Proteomes" id="UP000054558">
    <property type="component" value="Unassembled WGS sequence"/>
</dbReference>
<dbReference type="GO" id="GO:0005737">
    <property type="term" value="C:cytoplasm"/>
    <property type="evidence" value="ECO:0000318"/>
    <property type="project" value="GO_Central"/>
</dbReference>
<evidence type="ECO:0000313" key="17">
    <source>
        <dbReference type="Proteomes" id="UP000054558"/>
    </source>
</evidence>
<keyword evidence="4" id="KW-0723">Serine/threonine-protein kinase</keyword>
<feature type="compositionally biased region" description="Low complexity" evidence="13">
    <location>
        <begin position="442"/>
        <end position="453"/>
    </location>
</feature>
<evidence type="ECO:0000256" key="11">
    <source>
        <dbReference type="ARBA" id="ARBA00048679"/>
    </source>
</evidence>
<dbReference type="PANTHER" id="PTHR44329">
    <property type="entry name" value="SERINE/THREONINE-PROTEIN KINASE TNNI3K-RELATED"/>
    <property type="match status" value="1"/>
</dbReference>
<feature type="domain" description="ENTH" evidence="15">
    <location>
        <begin position="139"/>
        <end position="273"/>
    </location>
</feature>
<keyword evidence="17" id="KW-1185">Reference proteome</keyword>
<organism evidence="16 17">
    <name type="scientific">Klebsormidium nitens</name>
    <name type="common">Green alga</name>
    <name type="synonym">Ulothrix nitens</name>
    <dbReference type="NCBI Taxonomy" id="105231"/>
    <lineage>
        <taxon>Eukaryota</taxon>
        <taxon>Viridiplantae</taxon>
        <taxon>Streptophyta</taxon>
        <taxon>Klebsormidiophyceae</taxon>
        <taxon>Klebsormidiales</taxon>
        <taxon>Klebsormidiaceae</taxon>
        <taxon>Klebsormidium</taxon>
    </lineage>
</organism>
<dbReference type="PROSITE" id="PS50942">
    <property type="entry name" value="ENTH"/>
    <property type="match status" value="1"/>
</dbReference>
<dbReference type="FunFam" id="3.30.200.20:FF:000060">
    <property type="entry name" value="Serine/threonine-protein kinase isoform 1"/>
    <property type="match status" value="1"/>
</dbReference>
<dbReference type="CDD" id="cd13999">
    <property type="entry name" value="STKc_MAP3K-like"/>
    <property type="match status" value="1"/>
</dbReference>
<dbReference type="Pfam" id="PF07651">
    <property type="entry name" value="ANTH"/>
    <property type="match status" value="1"/>
</dbReference>
<dbReference type="SUPFAM" id="SSF56112">
    <property type="entry name" value="Protein kinase-like (PK-like)"/>
    <property type="match status" value="1"/>
</dbReference>
<keyword evidence="8 12" id="KW-0067">ATP-binding</keyword>
<dbReference type="OrthoDB" id="339325at2759"/>
<dbReference type="GO" id="GO:0030136">
    <property type="term" value="C:clathrin-coated vesicle"/>
    <property type="evidence" value="ECO:0007669"/>
    <property type="project" value="UniProtKB-SubCell"/>
</dbReference>
<evidence type="ECO:0000256" key="7">
    <source>
        <dbReference type="ARBA" id="ARBA00022777"/>
    </source>
</evidence>
<accession>A0A1Y1I0W8</accession>
<feature type="compositionally biased region" description="Basic and acidic residues" evidence="13">
    <location>
        <begin position="614"/>
        <end position="628"/>
    </location>
</feature>
<evidence type="ECO:0000256" key="13">
    <source>
        <dbReference type="SAM" id="MobiDB-lite"/>
    </source>
</evidence>
<dbReference type="SMART" id="SM00273">
    <property type="entry name" value="ENTH"/>
    <property type="match status" value="1"/>
</dbReference>
<evidence type="ECO:0000256" key="8">
    <source>
        <dbReference type="ARBA" id="ARBA00022840"/>
    </source>
</evidence>
<dbReference type="SUPFAM" id="SSF48464">
    <property type="entry name" value="ENTH/VHS domain"/>
    <property type="match status" value="1"/>
</dbReference>
<dbReference type="EMBL" id="DF237038">
    <property type="protein sequence ID" value="GAQ81728.1"/>
    <property type="molecule type" value="Genomic_DNA"/>
</dbReference>
<dbReference type="PROSITE" id="PS00107">
    <property type="entry name" value="PROTEIN_KINASE_ATP"/>
    <property type="match status" value="1"/>
</dbReference>
<evidence type="ECO:0000256" key="9">
    <source>
        <dbReference type="ARBA" id="ARBA00023329"/>
    </source>
</evidence>
<dbReference type="InterPro" id="IPR001245">
    <property type="entry name" value="Ser-Thr/Tyr_kinase_cat_dom"/>
</dbReference>
<evidence type="ECO:0000256" key="12">
    <source>
        <dbReference type="PROSITE-ProRule" id="PRU10141"/>
    </source>
</evidence>
<keyword evidence="9" id="KW-0968">Cytoplasmic vesicle</keyword>
<dbReference type="PRINTS" id="PR00109">
    <property type="entry name" value="TYRKINASE"/>
</dbReference>
<feature type="binding site" evidence="12">
    <location>
        <position position="1079"/>
    </location>
    <ligand>
        <name>ATP</name>
        <dbReference type="ChEBI" id="CHEBI:30616"/>
    </ligand>
</feature>
<reference evidence="16 17" key="1">
    <citation type="journal article" date="2014" name="Nat. Commun.">
        <title>Klebsormidium flaccidum genome reveals primary factors for plant terrestrial adaptation.</title>
        <authorList>
            <person name="Hori K."/>
            <person name="Maruyama F."/>
            <person name="Fujisawa T."/>
            <person name="Togashi T."/>
            <person name="Yamamoto N."/>
            <person name="Seo M."/>
            <person name="Sato S."/>
            <person name="Yamada T."/>
            <person name="Mori H."/>
            <person name="Tajima N."/>
            <person name="Moriyama T."/>
            <person name="Ikeuchi M."/>
            <person name="Watanabe M."/>
            <person name="Wada H."/>
            <person name="Kobayashi K."/>
            <person name="Saito M."/>
            <person name="Masuda T."/>
            <person name="Sasaki-Sekimoto Y."/>
            <person name="Mashiguchi K."/>
            <person name="Awai K."/>
            <person name="Shimojima M."/>
            <person name="Masuda S."/>
            <person name="Iwai M."/>
            <person name="Nobusawa T."/>
            <person name="Narise T."/>
            <person name="Kondo S."/>
            <person name="Saito H."/>
            <person name="Sato R."/>
            <person name="Murakawa M."/>
            <person name="Ihara Y."/>
            <person name="Oshima-Yamada Y."/>
            <person name="Ohtaka K."/>
            <person name="Satoh M."/>
            <person name="Sonobe K."/>
            <person name="Ishii M."/>
            <person name="Ohtani R."/>
            <person name="Kanamori-Sato M."/>
            <person name="Honoki R."/>
            <person name="Miyazaki D."/>
            <person name="Mochizuki H."/>
            <person name="Umetsu J."/>
            <person name="Higashi K."/>
            <person name="Shibata D."/>
            <person name="Kamiya Y."/>
            <person name="Sato N."/>
            <person name="Nakamura Y."/>
            <person name="Tabata S."/>
            <person name="Ida S."/>
            <person name="Kurokawa K."/>
            <person name="Ohta H."/>
        </authorList>
    </citation>
    <scope>NUCLEOTIDE SEQUENCE [LARGE SCALE GENOMIC DNA]</scope>
    <source>
        <strain evidence="16 17">NIES-2285</strain>
    </source>
</reference>